<organism evidence="3 4">
    <name type="scientific">Rhynchosporium graminicola</name>
    <dbReference type="NCBI Taxonomy" id="2792576"/>
    <lineage>
        <taxon>Eukaryota</taxon>
        <taxon>Fungi</taxon>
        <taxon>Dikarya</taxon>
        <taxon>Ascomycota</taxon>
        <taxon>Pezizomycotina</taxon>
        <taxon>Leotiomycetes</taxon>
        <taxon>Helotiales</taxon>
        <taxon>Ploettnerulaceae</taxon>
        <taxon>Rhynchosporium</taxon>
    </lineage>
</organism>
<evidence type="ECO:0000256" key="1">
    <source>
        <dbReference type="SAM" id="MobiDB-lite"/>
    </source>
</evidence>
<feature type="chain" id="PRO_5009446180" evidence="2">
    <location>
        <begin position="19"/>
        <end position="427"/>
    </location>
</feature>
<keyword evidence="2" id="KW-0732">Signal</keyword>
<dbReference type="EMBL" id="FJUW01000017">
    <property type="protein sequence ID" value="CZS99628.1"/>
    <property type="molecule type" value="Genomic_DNA"/>
</dbReference>
<gene>
    <name evidence="3" type="ORF">RCO7_07937</name>
</gene>
<evidence type="ECO:0000313" key="4">
    <source>
        <dbReference type="Proteomes" id="UP000178129"/>
    </source>
</evidence>
<dbReference type="PANTHER" id="PTHR36182:SF2">
    <property type="entry name" value="LYTIC POLYSACCHARIDE MONOOXYGENASE"/>
    <property type="match status" value="1"/>
</dbReference>
<feature type="compositionally biased region" description="Polar residues" evidence="1">
    <location>
        <begin position="251"/>
        <end position="264"/>
    </location>
</feature>
<feature type="signal peptide" evidence="2">
    <location>
        <begin position="1"/>
        <end position="18"/>
    </location>
</feature>
<name>A0A1E1KNM2_9HELO</name>
<comment type="caution">
    <text evidence="3">The sequence shown here is derived from an EMBL/GenBank/DDBJ whole genome shotgun (WGS) entry which is preliminary data.</text>
</comment>
<sequence>MLSSITLAVFGLATLGNSHMIMSSPTPFGKSSLNNSPLDASGSDFPCKQRPGVYSAEGASNTWPLGSTQSLSFTGSATHGGGSCQVSISYDKAPTKDSTWKVIHSIEGGCPIKGVAGNNGDNANAVNPDTYSFKVPSNLPTGTAVMAWTWFNKIGNREMYMNCAPITLTGGSSKRSEEFEFEDRNATLLMERDESSFNALPNMFVANIPSASCLSVDSSDLAFPNPGDSLVQLGLSTAKPSPPTGPLCGATGSTPQPTDSTSGVTSTPKPTQKPTSKGAGIPGGVFATVPAPEVSQATQAPVTSAAPVVSTAPVVVPSLAPVAPVASPVAVPDSPRLSPGIPIGSTSPDTAQVAGSACTTEGMFNCIGGKSFQQCGSGTWSVVQQLAAGTTCAGGQSSAMAITAIGSKSKRAIRFSSAHVRRHLHKS</sequence>
<evidence type="ECO:0000256" key="2">
    <source>
        <dbReference type="SAM" id="SignalP"/>
    </source>
</evidence>
<proteinExistence type="predicted"/>
<evidence type="ECO:0000313" key="3">
    <source>
        <dbReference type="EMBL" id="CZS99628.1"/>
    </source>
</evidence>
<keyword evidence="4" id="KW-1185">Reference proteome</keyword>
<accession>A0A1E1KNM2</accession>
<dbReference type="AlphaFoldDB" id="A0A1E1KNM2"/>
<feature type="region of interest" description="Disordered" evidence="1">
    <location>
        <begin position="233"/>
        <end position="284"/>
    </location>
</feature>
<dbReference type="InParanoid" id="A0A1E1KNM2"/>
<feature type="compositionally biased region" description="Low complexity" evidence="1">
    <location>
        <begin position="265"/>
        <end position="277"/>
    </location>
</feature>
<keyword evidence="3" id="KW-0946">Virion</keyword>
<reference evidence="4" key="1">
    <citation type="submission" date="2016-03" db="EMBL/GenBank/DDBJ databases">
        <authorList>
            <person name="Ploux O."/>
        </authorList>
    </citation>
    <scope>NUCLEOTIDE SEQUENCE [LARGE SCALE GENOMIC DNA]</scope>
    <source>
        <strain evidence="4">UK7</strain>
    </source>
</reference>
<keyword evidence="3" id="KW-0167">Capsid protein</keyword>
<dbReference type="Gene3D" id="2.70.50.70">
    <property type="match status" value="1"/>
</dbReference>
<dbReference type="Proteomes" id="UP000178129">
    <property type="component" value="Unassembled WGS sequence"/>
</dbReference>
<protein>
    <submittedName>
        <fullName evidence="3">Related to spore coat protein SP96</fullName>
    </submittedName>
</protein>
<dbReference type="STRING" id="914237.A0A1E1KNM2"/>
<dbReference type="PANTHER" id="PTHR36182">
    <property type="entry name" value="PROTEIN, PUTATIVE (AFU_ORTHOLOGUE AFUA_6G10930)-RELATED"/>
    <property type="match status" value="1"/>
</dbReference>